<protein>
    <submittedName>
        <fullName evidence="2">Uncharacterized protein</fullName>
    </submittedName>
</protein>
<reference evidence="2 3" key="1">
    <citation type="submission" date="2019-02" db="EMBL/GenBank/DDBJ databases">
        <title>Opniocepnalus argus genome.</title>
        <authorList>
            <person name="Zhou C."/>
            <person name="Xiao S."/>
        </authorList>
    </citation>
    <scope>NUCLEOTIDE SEQUENCE [LARGE SCALE GENOMIC DNA]</scope>
    <source>
        <strain evidence="2">OARG1902GOOAL</strain>
        <tissue evidence="2">Muscle</tissue>
    </source>
</reference>
<dbReference type="Proteomes" id="UP000503349">
    <property type="component" value="Chromosome 1"/>
</dbReference>
<evidence type="ECO:0000256" key="1">
    <source>
        <dbReference type="SAM" id="MobiDB-lite"/>
    </source>
</evidence>
<reference evidence="3" key="2">
    <citation type="submission" date="2019-02" db="EMBL/GenBank/DDBJ databases">
        <title>Opniocepnalus argus Var Kimnra genome.</title>
        <authorList>
            <person name="Zhou C."/>
            <person name="Xiao S."/>
        </authorList>
    </citation>
    <scope>NUCLEOTIDE SEQUENCE [LARGE SCALE GENOMIC DNA]</scope>
</reference>
<proteinExistence type="predicted"/>
<organism evidence="2 3">
    <name type="scientific">Channa argus</name>
    <name type="common">Northern snakehead</name>
    <name type="synonym">Ophicephalus argus</name>
    <dbReference type="NCBI Taxonomy" id="215402"/>
    <lineage>
        <taxon>Eukaryota</taxon>
        <taxon>Metazoa</taxon>
        <taxon>Chordata</taxon>
        <taxon>Craniata</taxon>
        <taxon>Vertebrata</taxon>
        <taxon>Euteleostomi</taxon>
        <taxon>Actinopterygii</taxon>
        <taxon>Neopterygii</taxon>
        <taxon>Teleostei</taxon>
        <taxon>Neoteleostei</taxon>
        <taxon>Acanthomorphata</taxon>
        <taxon>Anabantaria</taxon>
        <taxon>Anabantiformes</taxon>
        <taxon>Channoidei</taxon>
        <taxon>Channidae</taxon>
        <taxon>Channa</taxon>
    </lineage>
</organism>
<accession>A0A6G1QXI5</accession>
<feature type="region of interest" description="Disordered" evidence="1">
    <location>
        <begin position="1"/>
        <end position="42"/>
    </location>
</feature>
<dbReference type="EMBL" id="CM015712">
    <property type="protein sequence ID" value="KAF3706928.1"/>
    <property type="molecule type" value="Genomic_DNA"/>
</dbReference>
<evidence type="ECO:0000313" key="2">
    <source>
        <dbReference type="EMBL" id="KAF3706928.1"/>
    </source>
</evidence>
<name>A0A6G1QXI5_CHAAH</name>
<sequence length="55" mass="6299">MLISKRQTAARRSIIKPKPTTATNNRAEGDHTHSHFSKQNSTFLKTVEYGRQKVM</sequence>
<evidence type="ECO:0000313" key="3">
    <source>
        <dbReference type="Proteomes" id="UP000503349"/>
    </source>
</evidence>
<keyword evidence="3" id="KW-1185">Reference proteome</keyword>
<dbReference type="AlphaFoldDB" id="A0A6G1QXI5"/>
<gene>
    <name evidence="2" type="ORF">EXN66_Car000099</name>
</gene>